<proteinExistence type="inferred from homology"/>
<dbReference type="SMART" id="SM00861">
    <property type="entry name" value="Transket_pyr"/>
    <property type="match status" value="1"/>
</dbReference>
<feature type="binding site" evidence="11">
    <location>
        <position position="375"/>
    </location>
    <ligand>
        <name>thiamine diphosphate</name>
        <dbReference type="ChEBI" id="CHEBI:58937"/>
    </ligand>
</feature>
<dbReference type="EMBL" id="FOCM01000003">
    <property type="protein sequence ID" value="SEN33884.1"/>
    <property type="molecule type" value="Genomic_DNA"/>
</dbReference>
<dbReference type="Gene3D" id="3.40.50.920">
    <property type="match status" value="1"/>
</dbReference>
<dbReference type="GO" id="GO:0009228">
    <property type="term" value="P:thiamine biosynthetic process"/>
    <property type="evidence" value="ECO:0007669"/>
    <property type="project" value="UniProtKB-UniRule"/>
</dbReference>
<feature type="binding site" evidence="11">
    <location>
        <position position="184"/>
    </location>
    <ligand>
        <name>Mg(2+)</name>
        <dbReference type="ChEBI" id="CHEBI:18420"/>
    </ligand>
</feature>
<evidence type="ECO:0000256" key="8">
    <source>
        <dbReference type="ARBA" id="ARBA00023052"/>
    </source>
</evidence>
<keyword evidence="4 11" id="KW-0808">Transferase</keyword>
<protein>
    <recommendedName>
        <fullName evidence="11">1-deoxy-D-xylulose-5-phosphate synthase</fullName>
        <ecNumber evidence="11">2.2.1.7</ecNumber>
    </recommendedName>
    <alternativeName>
        <fullName evidence="11">1-deoxyxylulose-5-phosphate synthase</fullName>
        <shortName evidence="11">DXP synthase</shortName>
        <shortName evidence="11">DXPS</shortName>
    </alternativeName>
</protein>
<keyword evidence="8 11" id="KW-0786">Thiamine pyrophosphate</keyword>
<dbReference type="CDD" id="cd07033">
    <property type="entry name" value="TPP_PYR_DXS_TK_like"/>
    <property type="match status" value="1"/>
</dbReference>
<comment type="function">
    <text evidence="10 11">Catalyzes the acyloin condensation reaction between C atoms 2 and 3 of pyruvate and glyceraldehyde 3-phosphate to yield 1-deoxy-D-xylulose-5-phosphate (DXP).</text>
</comment>
<evidence type="ECO:0000256" key="12">
    <source>
        <dbReference type="SAM" id="MobiDB-lite"/>
    </source>
</evidence>
<dbReference type="UniPathway" id="UPA00064">
    <property type="reaction ID" value="UER00091"/>
</dbReference>
<keyword evidence="6 11" id="KW-0460">Magnesium</keyword>
<dbReference type="Pfam" id="PF13292">
    <property type="entry name" value="DXP_synthase_N"/>
    <property type="match status" value="1"/>
</dbReference>
<dbReference type="SUPFAM" id="SSF52922">
    <property type="entry name" value="TK C-terminal domain-like"/>
    <property type="match status" value="1"/>
</dbReference>
<evidence type="ECO:0000256" key="1">
    <source>
        <dbReference type="ARBA" id="ARBA00004980"/>
    </source>
</evidence>
<evidence type="ECO:0000256" key="11">
    <source>
        <dbReference type="HAMAP-Rule" id="MF_00315"/>
    </source>
</evidence>
<comment type="similarity">
    <text evidence="2 11">Belongs to the transketolase family. DXPS subfamily.</text>
</comment>
<dbReference type="PANTHER" id="PTHR43322">
    <property type="entry name" value="1-D-DEOXYXYLULOSE 5-PHOSPHATE SYNTHASE-RELATED"/>
    <property type="match status" value="1"/>
</dbReference>
<dbReference type="Gene3D" id="3.40.50.970">
    <property type="match status" value="2"/>
</dbReference>
<keyword evidence="9 11" id="KW-0414">Isoprene biosynthesis</keyword>
<keyword evidence="5 11" id="KW-0479">Metal-binding</keyword>
<dbReference type="FunFam" id="3.40.50.920:FF:000002">
    <property type="entry name" value="1-deoxy-D-xylulose-5-phosphate synthase"/>
    <property type="match status" value="1"/>
</dbReference>
<dbReference type="AlphaFoldDB" id="A0A1H8FQW8"/>
<feature type="binding site" evidence="11">
    <location>
        <begin position="156"/>
        <end position="157"/>
    </location>
    <ligand>
        <name>thiamine diphosphate</name>
        <dbReference type="ChEBI" id="CHEBI:58937"/>
    </ligand>
</feature>
<dbReference type="Proteomes" id="UP000199372">
    <property type="component" value="Unassembled WGS sequence"/>
</dbReference>
<comment type="cofactor">
    <cofactor evidence="11">
        <name>thiamine diphosphate</name>
        <dbReference type="ChEBI" id="CHEBI:58937"/>
    </cofactor>
    <text evidence="11">Binds 1 thiamine pyrophosphate per subunit.</text>
</comment>
<feature type="domain" description="Transketolase-like pyrimidine-binding" evidence="13">
    <location>
        <begin position="324"/>
        <end position="489"/>
    </location>
</feature>
<feature type="binding site" evidence="11">
    <location>
        <position position="293"/>
    </location>
    <ligand>
        <name>thiamine diphosphate</name>
        <dbReference type="ChEBI" id="CHEBI:58937"/>
    </ligand>
</feature>
<dbReference type="InterPro" id="IPR005475">
    <property type="entry name" value="Transketolase-like_Pyr-bd"/>
</dbReference>
<comment type="pathway">
    <text evidence="1 11">Metabolic intermediate biosynthesis; 1-deoxy-D-xylulose 5-phosphate biosynthesis; 1-deoxy-D-xylulose 5-phosphate from D-glyceraldehyde 3-phosphate and pyruvate: step 1/1.</text>
</comment>
<sequence>MTDRPKTPHLDRISSPADLRRMDDNSLSQVADELRAETISAVSETGGHLGAGLGVVELTVALHAVFDTPRDRLIWDVSHQCYPHKILTGRRDRIRTLRKKDGLSGFTKRSESPYDPFGAAHSSTSISAALGFTVARDLGGAPDPALGDAIAVIGDGAMSAGMAYEAMNNAGHLGKRMFVILNDNEMSIAPPVGAMSSYLSRLYAGAPFQELKAAAKGAVSMLPTPFQQGARRARDLLKHSVIGGTLFEELGFSYLGPIDGHDMEQLLPVLRTVRARATGPVLIHVITKKGKGYSPAENAADRGHATAKFDVLSGKQSKAKSNAPSYTSVFAKSLVEEAARDDRVCAVTAAMPDGTGLNLFAERYPSRCFDVGIAEQHGVTFSAGLAAGGMKPFCAIYSTFLQRGYDQVVHDVALQRLPVRFAIDRAGLVGADGATHAGAFDTAYLSNLPGFVVMAAADEAELKHMVATAAAHDSGPIAFRFPRGEGTGVEMPERGEVLEIGKGRMIREGKGVALLNFGARLKEVEEAVEALDARGINPTVADARFAKPLDRELILDLARDHDALITIEEGSIGGFGSHVAQLLAEEGVFDTGLKFRSMVLPDIFIDQASPRDMYAVAGLNAEDIEAKVLSVIGVEQIGKRA</sequence>
<evidence type="ECO:0000259" key="13">
    <source>
        <dbReference type="SMART" id="SM00861"/>
    </source>
</evidence>
<dbReference type="InterPro" id="IPR029061">
    <property type="entry name" value="THDP-binding"/>
</dbReference>
<dbReference type="PANTHER" id="PTHR43322:SF5">
    <property type="entry name" value="1-DEOXY-D-XYLULOSE-5-PHOSPHATE SYNTHASE, CHLOROPLASTIC"/>
    <property type="match status" value="1"/>
</dbReference>
<dbReference type="FunFam" id="3.40.50.970:FF:000005">
    <property type="entry name" value="1-deoxy-D-xylulose-5-phosphate synthase"/>
    <property type="match status" value="1"/>
</dbReference>
<evidence type="ECO:0000256" key="6">
    <source>
        <dbReference type="ARBA" id="ARBA00022842"/>
    </source>
</evidence>
<evidence type="ECO:0000256" key="3">
    <source>
        <dbReference type="ARBA" id="ARBA00011738"/>
    </source>
</evidence>
<dbReference type="SUPFAM" id="SSF52518">
    <property type="entry name" value="Thiamin diphosphate-binding fold (THDP-binding)"/>
    <property type="match status" value="2"/>
</dbReference>
<name>A0A1H8FQW8_9RHOB</name>
<dbReference type="PROSITE" id="PS00802">
    <property type="entry name" value="TRANSKETOLASE_2"/>
    <property type="match status" value="1"/>
</dbReference>
<dbReference type="GO" id="GO:0008661">
    <property type="term" value="F:1-deoxy-D-xylulose-5-phosphate synthase activity"/>
    <property type="evidence" value="ECO:0007669"/>
    <property type="project" value="UniProtKB-UniRule"/>
</dbReference>
<dbReference type="RefSeq" id="WP_091845178.1">
    <property type="nucleotide sequence ID" value="NZ_FOCM01000003.1"/>
</dbReference>
<comment type="cofactor">
    <cofactor evidence="11">
        <name>Mg(2+)</name>
        <dbReference type="ChEBI" id="CHEBI:18420"/>
    </cofactor>
    <text evidence="11">Binds 1 Mg(2+) ion per subunit.</text>
</comment>
<feature type="region of interest" description="Disordered" evidence="12">
    <location>
        <begin position="1"/>
        <end position="24"/>
    </location>
</feature>
<dbReference type="Pfam" id="PF02780">
    <property type="entry name" value="Transketolase_C"/>
    <property type="match status" value="1"/>
</dbReference>
<dbReference type="InterPro" id="IPR049557">
    <property type="entry name" value="Transketolase_CS"/>
</dbReference>
<keyword evidence="15" id="KW-1185">Reference proteome</keyword>
<evidence type="ECO:0000256" key="4">
    <source>
        <dbReference type="ARBA" id="ARBA00022679"/>
    </source>
</evidence>
<dbReference type="InterPro" id="IPR020826">
    <property type="entry name" value="Transketolase_BS"/>
</dbReference>
<dbReference type="HAMAP" id="MF_00315">
    <property type="entry name" value="DXP_synth"/>
    <property type="match status" value="1"/>
</dbReference>
<evidence type="ECO:0000256" key="10">
    <source>
        <dbReference type="ARBA" id="ARBA00055605"/>
    </source>
</evidence>
<accession>A0A1H8FQW8</accession>
<feature type="binding site" evidence="11">
    <location>
        <position position="155"/>
    </location>
    <ligand>
        <name>Mg(2+)</name>
        <dbReference type="ChEBI" id="CHEBI:18420"/>
    </ligand>
</feature>
<keyword evidence="7 11" id="KW-0784">Thiamine biosynthesis</keyword>
<dbReference type="NCBIfam" id="TIGR00204">
    <property type="entry name" value="dxs"/>
    <property type="match status" value="1"/>
</dbReference>
<dbReference type="PROSITE" id="PS00801">
    <property type="entry name" value="TRANSKETOLASE_1"/>
    <property type="match status" value="1"/>
</dbReference>
<dbReference type="GO" id="GO:0030976">
    <property type="term" value="F:thiamine pyrophosphate binding"/>
    <property type="evidence" value="ECO:0007669"/>
    <property type="project" value="UniProtKB-UniRule"/>
</dbReference>
<dbReference type="Pfam" id="PF02779">
    <property type="entry name" value="Transket_pyr"/>
    <property type="match status" value="1"/>
</dbReference>
<reference evidence="15" key="1">
    <citation type="submission" date="2016-10" db="EMBL/GenBank/DDBJ databases">
        <authorList>
            <person name="Varghese N."/>
            <person name="Submissions S."/>
        </authorList>
    </citation>
    <scope>NUCLEOTIDE SEQUENCE [LARGE SCALE GENOMIC DNA]</scope>
    <source>
        <strain evidence="15">DSM 26893</strain>
    </source>
</reference>
<dbReference type="NCBIfam" id="NF003933">
    <property type="entry name" value="PRK05444.2-2"/>
    <property type="match status" value="1"/>
</dbReference>
<comment type="catalytic activity">
    <reaction evidence="11">
        <text>D-glyceraldehyde 3-phosphate + pyruvate + H(+) = 1-deoxy-D-xylulose 5-phosphate + CO2</text>
        <dbReference type="Rhea" id="RHEA:12605"/>
        <dbReference type="ChEBI" id="CHEBI:15361"/>
        <dbReference type="ChEBI" id="CHEBI:15378"/>
        <dbReference type="ChEBI" id="CHEBI:16526"/>
        <dbReference type="ChEBI" id="CHEBI:57792"/>
        <dbReference type="ChEBI" id="CHEBI:59776"/>
        <dbReference type="EC" id="2.2.1.7"/>
    </reaction>
</comment>
<dbReference type="CDD" id="cd02007">
    <property type="entry name" value="TPP_DXS"/>
    <property type="match status" value="1"/>
</dbReference>
<evidence type="ECO:0000256" key="7">
    <source>
        <dbReference type="ARBA" id="ARBA00022977"/>
    </source>
</evidence>
<comment type="subunit">
    <text evidence="3 11">Homodimer.</text>
</comment>
<evidence type="ECO:0000256" key="5">
    <source>
        <dbReference type="ARBA" id="ARBA00022723"/>
    </source>
</evidence>
<feature type="binding site" evidence="11">
    <location>
        <begin position="120"/>
        <end position="122"/>
    </location>
    <ligand>
        <name>thiamine diphosphate</name>
        <dbReference type="ChEBI" id="CHEBI:58937"/>
    </ligand>
</feature>
<evidence type="ECO:0000256" key="2">
    <source>
        <dbReference type="ARBA" id="ARBA00011081"/>
    </source>
</evidence>
<evidence type="ECO:0000313" key="15">
    <source>
        <dbReference type="Proteomes" id="UP000199372"/>
    </source>
</evidence>
<gene>
    <name evidence="11" type="primary">dxs</name>
    <name evidence="14" type="ORF">SAMN04488011_103425</name>
</gene>
<dbReference type="EC" id="2.2.1.7" evidence="11"/>
<dbReference type="InterPro" id="IPR033248">
    <property type="entry name" value="Transketolase_C"/>
</dbReference>
<dbReference type="InterPro" id="IPR005477">
    <property type="entry name" value="Dxylulose-5-P_synthase"/>
</dbReference>
<dbReference type="GO" id="GO:0000287">
    <property type="term" value="F:magnesium ion binding"/>
    <property type="evidence" value="ECO:0007669"/>
    <property type="project" value="UniProtKB-UniRule"/>
</dbReference>
<dbReference type="GO" id="GO:0016114">
    <property type="term" value="P:terpenoid biosynthetic process"/>
    <property type="evidence" value="ECO:0007669"/>
    <property type="project" value="UniProtKB-UniRule"/>
</dbReference>
<dbReference type="InterPro" id="IPR009014">
    <property type="entry name" value="Transketo_C/PFOR_II"/>
</dbReference>
<dbReference type="GO" id="GO:0019288">
    <property type="term" value="P:isopentenyl diphosphate biosynthetic process, methylerythritol 4-phosphate pathway"/>
    <property type="evidence" value="ECO:0007669"/>
    <property type="project" value="UniProtKB-ARBA"/>
</dbReference>
<dbReference type="OrthoDB" id="9803371at2"/>
<feature type="binding site" evidence="11">
    <location>
        <position position="79"/>
    </location>
    <ligand>
        <name>thiamine diphosphate</name>
        <dbReference type="ChEBI" id="CHEBI:58937"/>
    </ligand>
</feature>
<feature type="binding site" evidence="11">
    <location>
        <position position="184"/>
    </location>
    <ligand>
        <name>thiamine diphosphate</name>
        <dbReference type="ChEBI" id="CHEBI:58937"/>
    </ligand>
</feature>
<organism evidence="14 15">
    <name type="scientific">Palleronia pelagia</name>
    <dbReference type="NCBI Taxonomy" id="387096"/>
    <lineage>
        <taxon>Bacteria</taxon>
        <taxon>Pseudomonadati</taxon>
        <taxon>Pseudomonadota</taxon>
        <taxon>Alphaproteobacteria</taxon>
        <taxon>Rhodobacterales</taxon>
        <taxon>Roseobacteraceae</taxon>
        <taxon>Palleronia</taxon>
    </lineage>
</organism>
<evidence type="ECO:0000313" key="14">
    <source>
        <dbReference type="EMBL" id="SEN33884.1"/>
    </source>
</evidence>
<evidence type="ECO:0000256" key="9">
    <source>
        <dbReference type="ARBA" id="ARBA00023229"/>
    </source>
</evidence>